<reference evidence="2 3" key="1">
    <citation type="submission" date="2019-08" db="EMBL/GenBank/DDBJ databases">
        <title>Five species of Acinetobacter isolated from floral nectar and animal pollinators.</title>
        <authorList>
            <person name="Hendry T.A."/>
        </authorList>
    </citation>
    <scope>NUCLEOTIDE SEQUENCE [LARGE SCALE GENOMIC DNA]</scope>
    <source>
        <strain evidence="2 3">MD18.27</strain>
    </source>
</reference>
<dbReference type="PANTHER" id="PTHR34700">
    <property type="entry name" value="POTASSIUM BINDING PROTEIN KBP"/>
    <property type="match status" value="1"/>
</dbReference>
<dbReference type="RefSeq" id="WP_277094850.1">
    <property type="nucleotide sequence ID" value="NZ_VTDN01000015.1"/>
</dbReference>
<dbReference type="SUPFAM" id="SSF54106">
    <property type="entry name" value="LysM domain"/>
    <property type="match status" value="1"/>
</dbReference>
<feature type="domain" description="LysM" evidence="1">
    <location>
        <begin position="55"/>
        <end position="103"/>
    </location>
</feature>
<keyword evidence="3" id="KW-1185">Reference proteome</keyword>
<dbReference type="Pfam" id="PF01476">
    <property type="entry name" value="LysM"/>
    <property type="match status" value="1"/>
</dbReference>
<dbReference type="CDD" id="cd00118">
    <property type="entry name" value="LysM"/>
    <property type="match status" value="1"/>
</dbReference>
<dbReference type="PANTHER" id="PTHR34700:SF4">
    <property type="entry name" value="PHAGE-LIKE ELEMENT PBSX PROTEIN XKDP"/>
    <property type="match status" value="1"/>
</dbReference>
<comment type="caution">
    <text evidence="2">The sequence shown here is derived from an EMBL/GenBank/DDBJ whole genome shotgun (WGS) entry which is preliminary data.</text>
</comment>
<dbReference type="SMART" id="SM00257">
    <property type="entry name" value="LysM"/>
    <property type="match status" value="1"/>
</dbReference>
<evidence type="ECO:0000313" key="2">
    <source>
        <dbReference type="EMBL" id="MEB5477811.1"/>
    </source>
</evidence>
<dbReference type="Proteomes" id="UP001339883">
    <property type="component" value="Unassembled WGS sequence"/>
</dbReference>
<evidence type="ECO:0000313" key="3">
    <source>
        <dbReference type="Proteomes" id="UP001339883"/>
    </source>
</evidence>
<dbReference type="InterPro" id="IPR052196">
    <property type="entry name" value="Bact_Kbp"/>
</dbReference>
<dbReference type="Gene3D" id="3.10.350.10">
    <property type="entry name" value="LysM domain"/>
    <property type="match status" value="1"/>
</dbReference>
<proteinExistence type="predicted"/>
<accession>A0ABU6DVD7</accession>
<dbReference type="InterPro" id="IPR018392">
    <property type="entry name" value="LysM"/>
</dbReference>
<evidence type="ECO:0000259" key="1">
    <source>
        <dbReference type="PROSITE" id="PS51782"/>
    </source>
</evidence>
<name>A0ABU6DVD7_9GAMM</name>
<dbReference type="InterPro" id="IPR036779">
    <property type="entry name" value="LysM_dom_sf"/>
</dbReference>
<organism evidence="2 3">
    <name type="scientific">Acinetobacter pollinis</name>
    <dbReference type="NCBI Taxonomy" id="2605270"/>
    <lineage>
        <taxon>Bacteria</taxon>
        <taxon>Pseudomonadati</taxon>
        <taxon>Pseudomonadota</taxon>
        <taxon>Gammaproteobacteria</taxon>
        <taxon>Moraxellales</taxon>
        <taxon>Moraxellaceae</taxon>
        <taxon>Acinetobacter</taxon>
    </lineage>
</organism>
<gene>
    <name evidence="2" type="ORF">I2F25_12290</name>
</gene>
<protein>
    <submittedName>
        <fullName evidence="2">LysM peptidoglycan-binding domain-containing protein</fullName>
    </submittedName>
</protein>
<dbReference type="EMBL" id="VTDN01000015">
    <property type="protein sequence ID" value="MEB5477811.1"/>
    <property type="molecule type" value="Genomic_DNA"/>
</dbReference>
<sequence length="388" mass="42325">MKDDLNYTRTSSAMGLQKKLLSLSLKTLITIGISMGAVEMATAKSTLQLNNNAPSTYIVKSGDTLWGIAGVFLKSPLAWPKIWANNRDIKNPNLIYPGDRLLLCKYNNNSPLVGKDLGDGCRGIISRHTGKASRGEIRLQPQVRVQPLDGAIPVIPLKNIQVWLERAIILPQETLKDIPYVVGAEESHLMAGVGQKVYVKGNGIQTGQYYGIYQPTSPYILKDSTGHDYNAGNELTQNARALATSVNNNIATLEIVESYNQEVRANNVVLPEKDIRLPSTFYPSTQKINGGSIIRVLGSIGAATKNSVVTLDRGELDGLKAGQVFNISQPGHQIKDPKSNELINLPSEKAGSLIVFRTFDHLSYAYVLESFIPVKVGSNITTPNDVEN</sequence>
<dbReference type="PROSITE" id="PS51782">
    <property type="entry name" value="LYSM"/>
    <property type="match status" value="1"/>
</dbReference>